<name>A0A5B7D2W2_PORTR</name>
<dbReference type="AlphaFoldDB" id="A0A5B7D2W2"/>
<sequence>MNYNDPFNTVTFTIPDDRQISKVCIESDTYIHSLGFMLDNGEVLGPVGTATQTKEKTIPEHCDDLKSVVLCGISALPRLFAITYRRVKTLEAFGHKTVMARTDHCLFNQEAQQQYTTLT</sequence>
<comment type="caution">
    <text evidence="1">The sequence shown here is derived from an EMBL/GenBank/DDBJ whole genome shotgun (WGS) entry which is preliminary data.</text>
</comment>
<keyword evidence="2" id="KW-1185">Reference proteome</keyword>
<accession>A0A5B7D2W2</accession>
<reference evidence="1 2" key="1">
    <citation type="submission" date="2019-05" db="EMBL/GenBank/DDBJ databases">
        <title>Another draft genome of Portunus trituberculatus and its Hox gene families provides insights of decapod evolution.</title>
        <authorList>
            <person name="Jeong J.-H."/>
            <person name="Song I."/>
            <person name="Kim S."/>
            <person name="Choi T."/>
            <person name="Kim D."/>
            <person name="Ryu S."/>
            <person name="Kim W."/>
        </authorList>
    </citation>
    <scope>NUCLEOTIDE SEQUENCE [LARGE SCALE GENOMIC DNA]</scope>
    <source>
        <tissue evidence="1">Muscle</tissue>
    </source>
</reference>
<gene>
    <name evidence="1" type="ORF">E2C01_008347</name>
</gene>
<evidence type="ECO:0000313" key="2">
    <source>
        <dbReference type="Proteomes" id="UP000324222"/>
    </source>
</evidence>
<dbReference type="EMBL" id="VSRR010000435">
    <property type="protein sequence ID" value="MPC15551.1"/>
    <property type="molecule type" value="Genomic_DNA"/>
</dbReference>
<organism evidence="1 2">
    <name type="scientific">Portunus trituberculatus</name>
    <name type="common">Swimming crab</name>
    <name type="synonym">Neptunus trituberculatus</name>
    <dbReference type="NCBI Taxonomy" id="210409"/>
    <lineage>
        <taxon>Eukaryota</taxon>
        <taxon>Metazoa</taxon>
        <taxon>Ecdysozoa</taxon>
        <taxon>Arthropoda</taxon>
        <taxon>Crustacea</taxon>
        <taxon>Multicrustacea</taxon>
        <taxon>Malacostraca</taxon>
        <taxon>Eumalacostraca</taxon>
        <taxon>Eucarida</taxon>
        <taxon>Decapoda</taxon>
        <taxon>Pleocyemata</taxon>
        <taxon>Brachyura</taxon>
        <taxon>Eubrachyura</taxon>
        <taxon>Portunoidea</taxon>
        <taxon>Portunidae</taxon>
        <taxon>Portuninae</taxon>
        <taxon>Portunus</taxon>
    </lineage>
</organism>
<evidence type="ECO:0000313" key="1">
    <source>
        <dbReference type="EMBL" id="MPC15551.1"/>
    </source>
</evidence>
<protein>
    <submittedName>
        <fullName evidence="1">Uncharacterized protein</fullName>
    </submittedName>
</protein>
<dbReference type="Proteomes" id="UP000324222">
    <property type="component" value="Unassembled WGS sequence"/>
</dbReference>
<proteinExistence type="predicted"/>